<dbReference type="PANTHER" id="PTHR17630:SF44">
    <property type="entry name" value="PROTEIN AIM2"/>
    <property type="match status" value="1"/>
</dbReference>
<dbReference type="Gene3D" id="3.40.50.1820">
    <property type="entry name" value="alpha/beta hydrolase"/>
    <property type="match status" value="1"/>
</dbReference>
<dbReference type="OrthoDB" id="1393670at2759"/>
<sequence length="274" mass="29917">MSNPNPTTSAPAELATAPSDCCVSGIKHAGTPAGKTVTIAGIETYLSEPPSSSLNKSKSGDDASGGKGKGVILYFSDIYGPFYLNGQLLQDYFASRGYTVLGCDYFFGDPVHTHTEPGFDRNTWVGEKREKAREVVPGWVKGVRELYGKETKYCTVGYCFGGPFALDLATGNDVVAAAFAHPAFLNEDHFTKIKRPLLMSCAETDPTFPPESRRRAEDLLVAAKARYHIQVFAGVKHGFAVRGNPEVGDEWWAKEESARGVIAWFDRFTKVDKE</sequence>
<dbReference type="PANTHER" id="PTHR17630">
    <property type="entry name" value="DIENELACTONE HYDROLASE"/>
    <property type="match status" value="1"/>
</dbReference>
<dbReference type="InterPro" id="IPR029058">
    <property type="entry name" value="AB_hydrolase_fold"/>
</dbReference>
<feature type="domain" description="Dienelactone hydrolase" evidence="1">
    <location>
        <begin position="70"/>
        <end position="268"/>
    </location>
</feature>
<name>A0A9P6C9Z8_9AGAR</name>
<gene>
    <name evidence="2" type="ORF">BDZ94DRAFT_1272008</name>
</gene>
<keyword evidence="3" id="KW-1185">Reference proteome</keyword>
<accession>A0A9P6C9Z8</accession>
<dbReference type="Proteomes" id="UP000807353">
    <property type="component" value="Unassembled WGS sequence"/>
</dbReference>
<proteinExistence type="predicted"/>
<evidence type="ECO:0000313" key="3">
    <source>
        <dbReference type="Proteomes" id="UP000807353"/>
    </source>
</evidence>
<dbReference type="GO" id="GO:0016787">
    <property type="term" value="F:hydrolase activity"/>
    <property type="evidence" value="ECO:0007669"/>
    <property type="project" value="UniProtKB-KW"/>
</dbReference>
<keyword evidence="2" id="KW-0378">Hydrolase</keyword>
<protein>
    <submittedName>
        <fullName evidence="2">Alpha/Beta hydrolase protein</fullName>
    </submittedName>
</protein>
<reference evidence="2" key="1">
    <citation type="submission" date="2020-11" db="EMBL/GenBank/DDBJ databases">
        <authorList>
            <consortium name="DOE Joint Genome Institute"/>
            <person name="Ahrendt S."/>
            <person name="Riley R."/>
            <person name="Andreopoulos W."/>
            <person name="Labutti K."/>
            <person name="Pangilinan J."/>
            <person name="Ruiz-Duenas F.J."/>
            <person name="Barrasa J.M."/>
            <person name="Sanchez-Garcia M."/>
            <person name="Camarero S."/>
            <person name="Miyauchi S."/>
            <person name="Serrano A."/>
            <person name="Linde D."/>
            <person name="Babiker R."/>
            <person name="Drula E."/>
            <person name="Ayuso-Fernandez I."/>
            <person name="Pacheco R."/>
            <person name="Padilla G."/>
            <person name="Ferreira P."/>
            <person name="Barriuso J."/>
            <person name="Kellner H."/>
            <person name="Castanera R."/>
            <person name="Alfaro M."/>
            <person name="Ramirez L."/>
            <person name="Pisabarro A.G."/>
            <person name="Kuo A."/>
            <person name="Tritt A."/>
            <person name="Lipzen A."/>
            <person name="He G."/>
            <person name="Yan M."/>
            <person name="Ng V."/>
            <person name="Cullen D."/>
            <person name="Martin F."/>
            <person name="Rosso M.-N."/>
            <person name="Henrissat B."/>
            <person name="Hibbett D."/>
            <person name="Martinez A.T."/>
            <person name="Grigoriev I.V."/>
        </authorList>
    </citation>
    <scope>NUCLEOTIDE SEQUENCE</scope>
    <source>
        <strain evidence="2">CBS 247.69</strain>
    </source>
</reference>
<dbReference type="AlphaFoldDB" id="A0A9P6C9Z8"/>
<comment type="caution">
    <text evidence="2">The sequence shown here is derived from an EMBL/GenBank/DDBJ whole genome shotgun (WGS) entry which is preliminary data.</text>
</comment>
<organism evidence="2 3">
    <name type="scientific">Collybia nuda</name>
    <dbReference type="NCBI Taxonomy" id="64659"/>
    <lineage>
        <taxon>Eukaryota</taxon>
        <taxon>Fungi</taxon>
        <taxon>Dikarya</taxon>
        <taxon>Basidiomycota</taxon>
        <taxon>Agaricomycotina</taxon>
        <taxon>Agaricomycetes</taxon>
        <taxon>Agaricomycetidae</taxon>
        <taxon>Agaricales</taxon>
        <taxon>Tricholomatineae</taxon>
        <taxon>Clitocybaceae</taxon>
        <taxon>Collybia</taxon>
    </lineage>
</organism>
<dbReference type="SUPFAM" id="SSF53474">
    <property type="entry name" value="alpha/beta-Hydrolases"/>
    <property type="match status" value="1"/>
</dbReference>
<evidence type="ECO:0000313" key="2">
    <source>
        <dbReference type="EMBL" id="KAF9457881.1"/>
    </source>
</evidence>
<dbReference type="InterPro" id="IPR002925">
    <property type="entry name" value="Dienelactn_hydro"/>
</dbReference>
<dbReference type="EMBL" id="MU150355">
    <property type="protein sequence ID" value="KAF9457881.1"/>
    <property type="molecule type" value="Genomic_DNA"/>
</dbReference>
<dbReference type="Pfam" id="PF01738">
    <property type="entry name" value="DLH"/>
    <property type="match status" value="1"/>
</dbReference>
<evidence type="ECO:0000259" key="1">
    <source>
        <dbReference type="Pfam" id="PF01738"/>
    </source>
</evidence>